<organism evidence="3 4">
    <name type="scientific">Caballeronia pedi</name>
    <dbReference type="NCBI Taxonomy" id="1777141"/>
    <lineage>
        <taxon>Bacteria</taxon>
        <taxon>Pseudomonadati</taxon>
        <taxon>Pseudomonadota</taxon>
        <taxon>Betaproteobacteria</taxon>
        <taxon>Burkholderiales</taxon>
        <taxon>Burkholderiaceae</taxon>
        <taxon>Caballeronia</taxon>
    </lineage>
</organism>
<dbReference type="EMBL" id="FCOE02000002">
    <property type="protein sequence ID" value="SAK44500.1"/>
    <property type="molecule type" value="Genomic_DNA"/>
</dbReference>
<reference evidence="3" key="1">
    <citation type="submission" date="2016-01" db="EMBL/GenBank/DDBJ databases">
        <authorList>
            <person name="Peeters C."/>
        </authorList>
    </citation>
    <scope>NUCLEOTIDE SEQUENCE [LARGE SCALE GENOMIC DNA]</scope>
    <source>
        <strain evidence="3">LMG 29323</strain>
    </source>
</reference>
<feature type="chain" id="PRO_5007619254" description="MxaK protein" evidence="2">
    <location>
        <begin position="22"/>
        <end position="181"/>
    </location>
</feature>
<dbReference type="AlphaFoldDB" id="A0A157ZG67"/>
<accession>A0A157ZG67</accession>
<sequence length="181" mass="19694">MRRGAVHLAFGAAALCFAAMAAYEWAMLRHAQAVAAALNAVTSNGPDAQQHDDAPEVRLARAVSFAKAGRPNEAQRLFDALVTQQDDHAIRAAALFDLGNMHLREAAGADGAGPIRSLPLLEQAKERYRAALRLMPDDWDARYNLERALWLAPETPGEQDDAEVKKRSTVKLRGAQSDDLP</sequence>
<dbReference type="Gene3D" id="1.25.40.10">
    <property type="entry name" value="Tetratricopeptide repeat domain"/>
    <property type="match status" value="1"/>
</dbReference>
<keyword evidence="2" id="KW-0732">Signal</keyword>
<evidence type="ECO:0000256" key="2">
    <source>
        <dbReference type="SAM" id="SignalP"/>
    </source>
</evidence>
<dbReference type="RefSeq" id="WP_061173303.1">
    <property type="nucleotide sequence ID" value="NZ_FCOE02000002.1"/>
</dbReference>
<dbReference type="OrthoDB" id="8685511at2"/>
<evidence type="ECO:0000256" key="1">
    <source>
        <dbReference type="SAM" id="MobiDB-lite"/>
    </source>
</evidence>
<dbReference type="InterPro" id="IPR011990">
    <property type="entry name" value="TPR-like_helical_dom_sf"/>
</dbReference>
<protein>
    <recommendedName>
        <fullName evidence="5">MxaK protein</fullName>
    </recommendedName>
</protein>
<evidence type="ECO:0000313" key="4">
    <source>
        <dbReference type="Proteomes" id="UP000054911"/>
    </source>
</evidence>
<comment type="caution">
    <text evidence="3">The sequence shown here is derived from an EMBL/GenBank/DDBJ whole genome shotgun (WGS) entry which is preliminary data.</text>
</comment>
<evidence type="ECO:0008006" key="5">
    <source>
        <dbReference type="Google" id="ProtNLM"/>
    </source>
</evidence>
<dbReference type="STRING" id="1777141.AWB80_00766"/>
<feature type="region of interest" description="Disordered" evidence="1">
    <location>
        <begin position="154"/>
        <end position="181"/>
    </location>
</feature>
<dbReference type="Proteomes" id="UP000054911">
    <property type="component" value="Unassembled WGS sequence"/>
</dbReference>
<name>A0A157ZG67_9BURK</name>
<keyword evidence="4" id="KW-1185">Reference proteome</keyword>
<feature type="signal peptide" evidence="2">
    <location>
        <begin position="1"/>
        <end position="21"/>
    </location>
</feature>
<dbReference type="SUPFAM" id="SSF48452">
    <property type="entry name" value="TPR-like"/>
    <property type="match status" value="1"/>
</dbReference>
<proteinExistence type="predicted"/>
<evidence type="ECO:0000313" key="3">
    <source>
        <dbReference type="EMBL" id="SAK44500.1"/>
    </source>
</evidence>
<gene>
    <name evidence="3" type="ORF">AWB80_00766</name>
</gene>